<evidence type="ECO:0000313" key="2">
    <source>
        <dbReference type="Proteomes" id="UP000676336"/>
    </source>
</evidence>
<reference evidence="1" key="1">
    <citation type="submission" date="2021-02" db="EMBL/GenBank/DDBJ databases">
        <authorList>
            <person name="Nowell W R."/>
        </authorList>
    </citation>
    <scope>NUCLEOTIDE SEQUENCE</scope>
</reference>
<organism evidence="1 2">
    <name type="scientific">Rotaria magnacalcarata</name>
    <dbReference type="NCBI Taxonomy" id="392030"/>
    <lineage>
        <taxon>Eukaryota</taxon>
        <taxon>Metazoa</taxon>
        <taxon>Spiralia</taxon>
        <taxon>Gnathifera</taxon>
        <taxon>Rotifera</taxon>
        <taxon>Eurotatoria</taxon>
        <taxon>Bdelloidea</taxon>
        <taxon>Philodinida</taxon>
        <taxon>Philodinidae</taxon>
        <taxon>Rotaria</taxon>
    </lineage>
</organism>
<evidence type="ECO:0000313" key="1">
    <source>
        <dbReference type="EMBL" id="CAF4138619.1"/>
    </source>
</evidence>
<comment type="caution">
    <text evidence="1">The sequence shown here is derived from an EMBL/GenBank/DDBJ whole genome shotgun (WGS) entry which is preliminary data.</text>
</comment>
<gene>
    <name evidence="1" type="ORF">SMN809_LOCUS19132</name>
</gene>
<protein>
    <submittedName>
        <fullName evidence="1">Uncharacterized protein</fullName>
    </submittedName>
</protein>
<feature type="non-terminal residue" evidence="1">
    <location>
        <position position="92"/>
    </location>
</feature>
<name>A0A8S2QZW6_9BILA</name>
<dbReference type="Proteomes" id="UP000676336">
    <property type="component" value="Unassembled WGS sequence"/>
</dbReference>
<proteinExistence type="predicted"/>
<sequence>MKKSESLGSLNLPTSSDHLILTSTLNPAPKLSSFSKLTRLMDIIPTPNRPDKLLVSTKTQSCSKGGSSLMNTVVATEKNAALDDDHILSDNR</sequence>
<dbReference type="AlphaFoldDB" id="A0A8S2QZW6"/>
<accession>A0A8S2QZW6</accession>
<dbReference type="EMBL" id="CAJOBI010009457">
    <property type="protein sequence ID" value="CAF4138619.1"/>
    <property type="molecule type" value="Genomic_DNA"/>
</dbReference>